<reference evidence="2 3" key="1">
    <citation type="journal article" date="2022" name="Allergy">
        <title>Genome assembly and annotation of Periplaneta americana reveal a comprehensive cockroach allergen profile.</title>
        <authorList>
            <person name="Wang L."/>
            <person name="Xiong Q."/>
            <person name="Saelim N."/>
            <person name="Wang L."/>
            <person name="Nong W."/>
            <person name="Wan A.T."/>
            <person name="Shi M."/>
            <person name="Liu X."/>
            <person name="Cao Q."/>
            <person name="Hui J.H.L."/>
            <person name="Sookrung N."/>
            <person name="Leung T.F."/>
            <person name="Tungtrongchitr A."/>
            <person name="Tsui S.K.W."/>
        </authorList>
    </citation>
    <scope>NUCLEOTIDE SEQUENCE [LARGE SCALE GENOMIC DNA]</scope>
    <source>
        <strain evidence="2">PWHHKU_190912</strain>
    </source>
</reference>
<dbReference type="EMBL" id="JAJSOF020000037">
    <property type="protein sequence ID" value="KAJ4428482.1"/>
    <property type="molecule type" value="Genomic_DNA"/>
</dbReference>
<gene>
    <name evidence="2" type="ORF">ANN_24519</name>
</gene>
<evidence type="ECO:0000256" key="1">
    <source>
        <dbReference type="SAM" id="Phobius"/>
    </source>
</evidence>
<keyword evidence="1" id="KW-0472">Membrane</keyword>
<protein>
    <submittedName>
        <fullName evidence="2">Uncharacterized protein</fullName>
    </submittedName>
</protein>
<accession>A0ABQ8S3L2</accession>
<comment type="caution">
    <text evidence="2">The sequence shown here is derived from an EMBL/GenBank/DDBJ whole genome shotgun (WGS) entry which is preliminary data.</text>
</comment>
<feature type="transmembrane region" description="Helical" evidence="1">
    <location>
        <begin position="26"/>
        <end position="43"/>
    </location>
</feature>
<keyword evidence="1" id="KW-1133">Transmembrane helix</keyword>
<evidence type="ECO:0000313" key="2">
    <source>
        <dbReference type="EMBL" id="KAJ4428482.1"/>
    </source>
</evidence>
<dbReference type="Proteomes" id="UP001148838">
    <property type="component" value="Unassembled WGS sequence"/>
</dbReference>
<proteinExistence type="predicted"/>
<sequence length="73" mass="8726">MQPVVVYSYERETRAVTKCTTNTLELLILIFIMSLIDFVAVKFRMHFSVFRVFCLGFRVTLQEWHGLMKEYQT</sequence>
<organism evidence="2 3">
    <name type="scientific">Periplaneta americana</name>
    <name type="common">American cockroach</name>
    <name type="synonym">Blatta americana</name>
    <dbReference type="NCBI Taxonomy" id="6978"/>
    <lineage>
        <taxon>Eukaryota</taxon>
        <taxon>Metazoa</taxon>
        <taxon>Ecdysozoa</taxon>
        <taxon>Arthropoda</taxon>
        <taxon>Hexapoda</taxon>
        <taxon>Insecta</taxon>
        <taxon>Pterygota</taxon>
        <taxon>Neoptera</taxon>
        <taxon>Polyneoptera</taxon>
        <taxon>Dictyoptera</taxon>
        <taxon>Blattodea</taxon>
        <taxon>Blattoidea</taxon>
        <taxon>Blattidae</taxon>
        <taxon>Blattinae</taxon>
        <taxon>Periplaneta</taxon>
    </lineage>
</organism>
<keyword evidence="1" id="KW-0812">Transmembrane</keyword>
<evidence type="ECO:0000313" key="3">
    <source>
        <dbReference type="Proteomes" id="UP001148838"/>
    </source>
</evidence>
<keyword evidence="3" id="KW-1185">Reference proteome</keyword>
<name>A0ABQ8S3L2_PERAM</name>